<feature type="transmembrane region" description="Helical" evidence="1">
    <location>
        <begin position="6"/>
        <end position="26"/>
    </location>
</feature>
<gene>
    <name evidence="2" type="ORF">D8S85_00430</name>
</gene>
<dbReference type="KEGG" id="buy:D8S85_00430"/>
<evidence type="ECO:0008006" key="4">
    <source>
        <dbReference type="Google" id="ProtNLM"/>
    </source>
</evidence>
<sequence length="84" mass="9076">MKNSIIILASILTLAIIISVGMNFSITTKTTNLSMKNIEALADGESSLTGYQNAKRIYCVVPAGKTGCISQFGRRCSEDIFCTH</sequence>
<keyword evidence="3" id="KW-1185">Reference proteome</keyword>
<dbReference type="Pfam" id="PF14055">
    <property type="entry name" value="NVEALA"/>
    <property type="match status" value="1"/>
</dbReference>
<evidence type="ECO:0000256" key="1">
    <source>
        <dbReference type="SAM" id="Phobius"/>
    </source>
</evidence>
<keyword evidence="1" id="KW-0812">Transmembrane</keyword>
<evidence type="ECO:0000313" key="3">
    <source>
        <dbReference type="Proteomes" id="UP000270673"/>
    </source>
</evidence>
<dbReference type="AlphaFoldDB" id="A0A3Q9IKY0"/>
<dbReference type="InterPro" id="IPR025905">
    <property type="entry name" value="NVEALA"/>
</dbReference>
<organism evidence="2 3">
    <name type="scientific">Butyricimonas faecalis</name>
    <dbReference type="NCBI Taxonomy" id="2093856"/>
    <lineage>
        <taxon>Bacteria</taxon>
        <taxon>Pseudomonadati</taxon>
        <taxon>Bacteroidota</taxon>
        <taxon>Bacteroidia</taxon>
        <taxon>Bacteroidales</taxon>
        <taxon>Odoribacteraceae</taxon>
        <taxon>Butyricimonas</taxon>
    </lineage>
</organism>
<accession>A0A3Q9IKY0</accession>
<name>A0A3Q9IKY0_9BACT</name>
<protein>
    <recommendedName>
        <fullName evidence="4">NVEALA protein</fullName>
    </recommendedName>
</protein>
<dbReference type="EMBL" id="CP032819">
    <property type="protein sequence ID" value="AZS28162.1"/>
    <property type="molecule type" value="Genomic_DNA"/>
</dbReference>
<dbReference type="RefSeq" id="WP_127074677.1">
    <property type="nucleotide sequence ID" value="NZ_CP032819.1"/>
</dbReference>
<dbReference type="Proteomes" id="UP000270673">
    <property type="component" value="Chromosome"/>
</dbReference>
<keyword evidence="1" id="KW-0472">Membrane</keyword>
<proteinExistence type="predicted"/>
<keyword evidence="1" id="KW-1133">Transmembrane helix</keyword>
<reference evidence="2 3" key="1">
    <citation type="submission" date="2018-10" db="EMBL/GenBank/DDBJ databases">
        <title>Butyricimonas faecalis sp. nov., isolated from human faeces and emended description of the genus Butyricimonas.</title>
        <authorList>
            <person name="Le Roy T."/>
            <person name="Van der Smissen P."/>
            <person name="Paquot A."/>
            <person name="Delzenne N."/>
            <person name="Muccioli G."/>
            <person name="Collet J.-F."/>
            <person name="Cani P.D."/>
        </authorList>
    </citation>
    <scope>NUCLEOTIDE SEQUENCE [LARGE SCALE GENOMIC DNA]</scope>
    <source>
        <strain evidence="2 3">H184</strain>
    </source>
</reference>
<evidence type="ECO:0000313" key="2">
    <source>
        <dbReference type="EMBL" id="AZS28162.1"/>
    </source>
</evidence>